<proteinExistence type="predicted"/>
<evidence type="ECO:0000256" key="1">
    <source>
        <dbReference type="SAM" id="SignalP"/>
    </source>
</evidence>
<feature type="signal peptide" evidence="1">
    <location>
        <begin position="1"/>
        <end position="21"/>
    </location>
</feature>
<accession>A0A8I2YKL6</accession>
<organism evidence="2 3">
    <name type="scientific">Boletus reticuloceps</name>
    <dbReference type="NCBI Taxonomy" id="495285"/>
    <lineage>
        <taxon>Eukaryota</taxon>
        <taxon>Fungi</taxon>
        <taxon>Dikarya</taxon>
        <taxon>Basidiomycota</taxon>
        <taxon>Agaricomycotina</taxon>
        <taxon>Agaricomycetes</taxon>
        <taxon>Agaricomycetidae</taxon>
        <taxon>Boletales</taxon>
        <taxon>Boletineae</taxon>
        <taxon>Boletaceae</taxon>
        <taxon>Boletoideae</taxon>
        <taxon>Boletus</taxon>
    </lineage>
</organism>
<name>A0A8I2YKL6_9AGAM</name>
<comment type="caution">
    <text evidence="2">The sequence shown here is derived from an EMBL/GenBank/DDBJ whole genome shotgun (WGS) entry which is preliminary data.</text>
</comment>
<dbReference type="Proteomes" id="UP000683000">
    <property type="component" value="Unassembled WGS sequence"/>
</dbReference>
<protein>
    <submittedName>
        <fullName evidence="2">Uncharacterized protein</fullName>
    </submittedName>
</protein>
<dbReference type="AlphaFoldDB" id="A0A8I2YKL6"/>
<sequence length="95" mass="10643">MFPLKQGLLSLLFISLTAVDASAVTRRNSKPTLAFAKKINHYGSLSLVERDRARVQAMKQGSQLGKRSQVDEVDAPYIAYILRRPGRGWQPCNQL</sequence>
<reference evidence="2" key="1">
    <citation type="submission" date="2021-03" db="EMBL/GenBank/DDBJ databases">
        <title>Evolutionary innovations through gain and loss of genes in the ectomycorrhizal Boletales.</title>
        <authorList>
            <person name="Wu G."/>
            <person name="Miyauchi S."/>
            <person name="Morin E."/>
            <person name="Yang Z.-L."/>
            <person name="Xu J."/>
            <person name="Martin F.M."/>
        </authorList>
    </citation>
    <scope>NUCLEOTIDE SEQUENCE</scope>
    <source>
        <strain evidence="2">BR01</strain>
    </source>
</reference>
<keyword evidence="1" id="KW-0732">Signal</keyword>
<keyword evidence="3" id="KW-1185">Reference proteome</keyword>
<evidence type="ECO:0000313" key="2">
    <source>
        <dbReference type="EMBL" id="KAG6373870.1"/>
    </source>
</evidence>
<evidence type="ECO:0000313" key="3">
    <source>
        <dbReference type="Proteomes" id="UP000683000"/>
    </source>
</evidence>
<feature type="chain" id="PRO_5034759563" evidence="1">
    <location>
        <begin position="22"/>
        <end position="95"/>
    </location>
</feature>
<dbReference type="EMBL" id="JAGFBS010000020">
    <property type="protein sequence ID" value="KAG6373870.1"/>
    <property type="molecule type" value="Genomic_DNA"/>
</dbReference>
<gene>
    <name evidence="2" type="ORF">JVT61DRAFT_6023</name>
</gene>